<sequence length="84" mass="9746">MNIPDTKVDADHPDEYIPDTKVDADHPDEYIPDTKVNADQPDKYIPATRMDANHPDTCYLDQRRYFLRSVGFIRGLLDIQNKIL</sequence>
<evidence type="ECO:0000256" key="1">
    <source>
        <dbReference type="SAM" id="MobiDB-lite"/>
    </source>
</evidence>
<dbReference type="AlphaFoldDB" id="A0A433DB03"/>
<feature type="compositionally biased region" description="Basic and acidic residues" evidence="1">
    <location>
        <begin position="1"/>
        <end position="29"/>
    </location>
</feature>
<evidence type="ECO:0000313" key="3">
    <source>
        <dbReference type="Proteomes" id="UP000268093"/>
    </source>
</evidence>
<name>A0A433DB03_9FUNG</name>
<evidence type="ECO:0000313" key="2">
    <source>
        <dbReference type="EMBL" id="RUP48014.1"/>
    </source>
</evidence>
<organism evidence="2 3">
    <name type="scientific">Jimgerdemannia flammicorona</name>
    <dbReference type="NCBI Taxonomy" id="994334"/>
    <lineage>
        <taxon>Eukaryota</taxon>
        <taxon>Fungi</taxon>
        <taxon>Fungi incertae sedis</taxon>
        <taxon>Mucoromycota</taxon>
        <taxon>Mucoromycotina</taxon>
        <taxon>Endogonomycetes</taxon>
        <taxon>Endogonales</taxon>
        <taxon>Endogonaceae</taxon>
        <taxon>Jimgerdemannia</taxon>
    </lineage>
</organism>
<comment type="caution">
    <text evidence="2">The sequence shown here is derived from an EMBL/GenBank/DDBJ whole genome shotgun (WGS) entry which is preliminary data.</text>
</comment>
<feature type="region of interest" description="Disordered" evidence="1">
    <location>
        <begin position="1"/>
        <end position="41"/>
    </location>
</feature>
<dbReference type="EMBL" id="RBNI01003826">
    <property type="protein sequence ID" value="RUP48014.1"/>
    <property type="molecule type" value="Genomic_DNA"/>
</dbReference>
<proteinExistence type="predicted"/>
<gene>
    <name evidence="2" type="ORF">BC936DRAFT_145067</name>
</gene>
<dbReference type="Proteomes" id="UP000268093">
    <property type="component" value="Unassembled WGS sequence"/>
</dbReference>
<keyword evidence="3" id="KW-1185">Reference proteome</keyword>
<accession>A0A433DB03</accession>
<reference evidence="2 3" key="1">
    <citation type="journal article" date="2018" name="New Phytol.">
        <title>Phylogenomics of Endogonaceae and evolution of mycorrhizas within Mucoromycota.</title>
        <authorList>
            <person name="Chang Y."/>
            <person name="Desiro A."/>
            <person name="Na H."/>
            <person name="Sandor L."/>
            <person name="Lipzen A."/>
            <person name="Clum A."/>
            <person name="Barry K."/>
            <person name="Grigoriev I.V."/>
            <person name="Martin F.M."/>
            <person name="Stajich J.E."/>
            <person name="Smith M.E."/>
            <person name="Bonito G."/>
            <person name="Spatafora J.W."/>
        </authorList>
    </citation>
    <scope>NUCLEOTIDE SEQUENCE [LARGE SCALE GENOMIC DNA]</scope>
    <source>
        <strain evidence="2 3">GMNB39</strain>
    </source>
</reference>
<protein>
    <submittedName>
        <fullName evidence="2">Uncharacterized protein</fullName>
    </submittedName>
</protein>